<organism evidence="1 2">
    <name type="scientific">Pseudidiomarina tainanensis</name>
    <dbReference type="NCBI Taxonomy" id="502365"/>
    <lineage>
        <taxon>Bacteria</taxon>
        <taxon>Pseudomonadati</taxon>
        <taxon>Pseudomonadota</taxon>
        <taxon>Gammaproteobacteria</taxon>
        <taxon>Alteromonadales</taxon>
        <taxon>Idiomarinaceae</taxon>
        <taxon>Pseudidiomarina</taxon>
    </lineage>
</organism>
<evidence type="ECO:0000313" key="2">
    <source>
        <dbReference type="Proteomes" id="UP000293092"/>
    </source>
</evidence>
<protein>
    <submittedName>
        <fullName evidence="1">DUF3549 domain-containing protein</fullName>
    </submittedName>
</protein>
<evidence type="ECO:0000313" key="1">
    <source>
        <dbReference type="EMBL" id="RZQ56671.1"/>
    </source>
</evidence>
<keyword evidence="2" id="KW-1185">Reference proteome</keyword>
<gene>
    <name evidence="1" type="ORF">CWI82_05140</name>
</gene>
<comment type="caution">
    <text evidence="1">The sequence shown here is derived from an EMBL/GenBank/DDBJ whole genome shotgun (WGS) entry which is preliminary data.</text>
</comment>
<name>A0ACD2HJ99_9GAMM</name>
<accession>A0ACD2HJ99</accession>
<dbReference type="EMBL" id="PIQJ01000001">
    <property type="protein sequence ID" value="RZQ56671.1"/>
    <property type="molecule type" value="Genomic_DNA"/>
</dbReference>
<dbReference type="Proteomes" id="UP000293092">
    <property type="component" value="Unassembled WGS sequence"/>
</dbReference>
<sequence length="356" mass="39941">MINVASFMTMTNLAELLSESHSDYLVYDLGRRVQPLESQVFDAICAQQRPYPYPLQDHAWFAVVFWPKLQAEQPEPFLWFLKMPLDERGLLNHAAQQEFMAHVIALLGQQITGALSDEQEQQLQQSAYLFTPSEAKRAALHAQLITTWQRPPSRYFSAALTEFQTPTPDGWQHLGLQGIHDVAMRLAEHPEVVKAITENFATYPEPLQNALAEALEHTQPPVQLRDKLLPLLNAEQMQLRMNALRALAGFANTAEMQQALGQRIPLATADELVIITARLWPALIGASPEGASSGSSLMESYLLRLAELNNAALFAGIVRDLLRLPETRIFALGLVQRNDLPTPLYQVWQQFIGAKS</sequence>
<reference evidence="1" key="1">
    <citation type="submission" date="2017-11" db="EMBL/GenBank/DDBJ databases">
        <title>Comparative genomic and phylogenomic analyses of the family Idiomarinaceae.</title>
        <authorList>
            <person name="Liu Y."/>
            <person name="Shao Z."/>
        </authorList>
    </citation>
    <scope>NUCLEOTIDE SEQUENCE</scope>
    <source>
        <strain evidence="1">PIN1</strain>
    </source>
</reference>
<proteinExistence type="predicted"/>